<dbReference type="EMBL" id="CP015596">
    <property type="protein sequence ID" value="ANE78321.1"/>
    <property type="molecule type" value="Genomic_DNA"/>
</dbReference>
<feature type="domain" description="AbiEi antitoxin N-terminal" evidence="2">
    <location>
        <begin position="2"/>
        <end position="45"/>
    </location>
</feature>
<dbReference type="InterPro" id="IPR007569">
    <property type="entry name" value="DUF559"/>
</dbReference>
<gene>
    <name evidence="3" type="ORF">A7U43_02295</name>
</gene>
<keyword evidence="4" id="KW-1185">Reference proteome</keyword>
<dbReference type="SUPFAM" id="SSF52980">
    <property type="entry name" value="Restriction endonuclease-like"/>
    <property type="match status" value="1"/>
</dbReference>
<evidence type="ECO:0000259" key="2">
    <source>
        <dbReference type="Pfam" id="PF13338"/>
    </source>
</evidence>
<sequence length="285" mass="32196">MIDELLKCHDGVITLEQACSVGMSRHAVQRRVAAGRWRRCGPGVYFVDDRRFTDAARVRAGVWSHGAQAAASGLAAAWWHGLTKFAPEIVEVTVPRNSNGRVHPGTRVRRRDLQPCDVVERRNLRTTGLTLTVVEAAARRRGGSAIMDSALQKQVSLSELWQAHLRHKGRYGAPAARRLLQAADDGARSQAERLLVQLLRNASLPGWRTNYKVGRYRVDFAFPKSRVAIEIDGWAFHSDRADFQHDRERQNEIMVMRWQVLRFTWLDLTAYPDRVLATIRAAISA</sequence>
<dbReference type="KEGG" id="madi:A7U43_02295"/>
<evidence type="ECO:0000313" key="3">
    <source>
        <dbReference type="EMBL" id="ANE78321.1"/>
    </source>
</evidence>
<proteinExistence type="predicted"/>
<dbReference type="STRING" id="1682113.A7U43_02295"/>
<dbReference type="InterPro" id="IPR025159">
    <property type="entry name" value="AbiEi_N"/>
</dbReference>
<reference evidence="3 4" key="1">
    <citation type="submission" date="2016-05" db="EMBL/GenBank/DDBJ databases">
        <title>Complete genome sequence of a phthalic acid esters degrading Mycobacterium sp. YC-RL4.</title>
        <authorList>
            <person name="Ren L."/>
            <person name="Fan S."/>
            <person name="Ruth N."/>
            <person name="Jia Y."/>
            <person name="Wang J."/>
            <person name="Qiao C."/>
        </authorList>
    </citation>
    <scope>NUCLEOTIDE SEQUENCE [LARGE SCALE GENOMIC DNA]</scope>
    <source>
        <strain evidence="3 4">YC-RL4</strain>
    </source>
</reference>
<evidence type="ECO:0000259" key="1">
    <source>
        <dbReference type="Pfam" id="PF04480"/>
    </source>
</evidence>
<evidence type="ECO:0000313" key="4">
    <source>
        <dbReference type="Proteomes" id="UP000077143"/>
    </source>
</evidence>
<name>A0A172UHA7_9MYCO</name>
<organism evidence="3 4">
    <name type="scientific">Mycobacterium adipatum</name>
    <dbReference type="NCBI Taxonomy" id="1682113"/>
    <lineage>
        <taxon>Bacteria</taxon>
        <taxon>Bacillati</taxon>
        <taxon>Actinomycetota</taxon>
        <taxon>Actinomycetes</taxon>
        <taxon>Mycobacteriales</taxon>
        <taxon>Mycobacteriaceae</taxon>
        <taxon>Mycobacterium</taxon>
    </lineage>
</organism>
<dbReference type="Proteomes" id="UP000077143">
    <property type="component" value="Chromosome"/>
</dbReference>
<dbReference type="Pfam" id="PF04480">
    <property type="entry name" value="DUF559"/>
    <property type="match status" value="1"/>
</dbReference>
<dbReference type="AlphaFoldDB" id="A0A172UHA7"/>
<protein>
    <recommendedName>
        <fullName evidence="5">DUF559 domain-containing protein</fullName>
    </recommendedName>
</protein>
<dbReference type="RefSeq" id="WP_067990574.1">
    <property type="nucleotide sequence ID" value="NZ_CP015596.1"/>
</dbReference>
<dbReference type="OrthoDB" id="5243722at2"/>
<dbReference type="Pfam" id="PF13338">
    <property type="entry name" value="AbiEi_4"/>
    <property type="match status" value="1"/>
</dbReference>
<accession>A0A172UHA7</accession>
<feature type="domain" description="DUF559" evidence="1">
    <location>
        <begin position="188"/>
        <end position="283"/>
    </location>
</feature>
<dbReference type="Gene3D" id="3.40.960.10">
    <property type="entry name" value="VSR Endonuclease"/>
    <property type="match status" value="1"/>
</dbReference>
<dbReference type="InterPro" id="IPR011335">
    <property type="entry name" value="Restrct_endonuc-II-like"/>
</dbReference>
<evidence type="ECO:0008006" key="5">
    <source>
        <dbReference type="Google" id="ProtNLM"/>
    </source>
</evidence>